<gene>
    <name evidence="10" type="ORF">SAMN06265360_11757</name>
</gene>
<reference evidence="10 11" key="1">
    <citation type="submission" date="2017-06" db="EMBL/GenBank/DDBJ databases">
        <authorList>
            <person name="Kim H.J."/>
            <person name="Triplett B.A."/>
        </authorList>
    </citation>
    <scope>NUCLEOTIDE SEQUENCE [LARGE SCALE GENOMIC DNA]</scope>
    <source>
        <strain evidence="10 11">DSM 45207</strain>
    </source>
</reference>
<evidence type="ECO:0000256" key="5">
    <source>
        <dbReference type="ARBA" id="ARBA00023163"/>
    </source>
</evidence>
<dbReference type="Gene3D" id="1.10.10.10">
    <property type="entry name" value="Winged helix-like DNA-binding domain superfamily/Winged helix DNA-binding domain"/>
    <property type="match status" value="1"/>
</dbReference>
<dbReference type="SMART" id="SM00448">
    <property type="entry name" value="REC"/>
    <property type="match status" value="1"/>
</dbReference>
<evidence type="ECO:0000259" key="8">
    <source>
        <dbReference type="PROSITE" id="PS50110"/>
    </source>
</evidence>
<evidence type="ECO:0000256" key="1">
    <source>
        <dbReference type="ARBA" id="ARBA00022553"/>
    </source>
</evidence>
<dbReference type="GO" id="GO:0000976">
    <property type="term" value="F:transcription cis-regulatory region binding"/>
    <property type="evidence" value="ECO:0007669"/>
    <property type="project" value="TreeGrafter"/>
</dbReference>
<feature type="DNA-binding region" description="OmpR/PhoB-type" evidence="7">
    <location>
        <begin position="137"/>
        <end position="237"/>
    </location>
</feature>
<protein>
    <submittedName>
        <fullName evidence="10">DNA-binding response regulator, OmpR family, contains REC and winged-helix (WHTH) domain</fullName>
    </submittedName>
</protein>
<dbReference type="AlphaFoldDB" id="A0A238YW80"/>
<accession>A0A238YW80</accession>
<dbReference type="InterPro" id="IPR001789">
    <property type="entry name" value="Sig_transdc_resp-reg_receiver"/>
</dbReference>
<dbReference type="PROSITE" id="PS51755">
    <property type="entry name" value="OMPR_PHOB"/>
    <property type="match status" value="1"/>
</dbReference>
<keyword evidence="2" id="KW-0902">Two-component regulatory system</keyword>
<dbReference type="Gene3D" id="3.40.50.2300">
    <property type="match status" value="1"/>
</dbReference>
<dbReference type="Proteomes" id="UP000198348">
    <property type="component" value="Unassembled WGS sequence"/>
</dbReference>
<dbReference type="GO" id="GO:0006355">
    <property type="term" value="P:regulation of DNA-templated transcription"/>
    <property type="evidence" value="ECO:0007669"/>
    <property type="project" value="InterPro"/>
</dbReference>
<feature type="domain" description="Response regulatory" evidence="8">
    <location>
        <begin position="15"/>
        <end position="128"/>
    </location>
</feature>
<evidence type="ECO:0000259" key="9">
    <source>
        <dbReference type="PROSITE" id="PS51755"/>
    </source>
</evidence>
<evidence type="ECO:0000256" key="4">
    <source>
        <dbReference type="ARBA" id="ARBA00023125"/>
    </source>
</evidence>
<dbReference type="PROSITE" id="PS50110">
    <property type="entry name" value="RESPONSE_REGULATORY"/>
    <property type="match status" value="1"/>
</dbReference>
<dbReference type="InterPro" id="IPR011006">
    <property type="entry name" value="CheY-like_superfamily"/>
</dbReference>
<keyword evidence="1 6" id="KW-0597">Phosphoprotein</keyword>
<evidence type="ECO:0000313" key="11">
    <source>
        <dbReference type="Proteomes" id="UP000198348"/>
    </source>
</evidence>
<dbReference type="FunFam" id="1.10.10.10:FF:000018">
    <property type="entry name" value="DNA-binding response regulator ResD"/>
    <property type="match status" value="1"/>
</dbReference>
<evidence type="ECO:0000256" key="7">
    <source>
        <dbReference type="PROSITE-ProRule" id="PRU01091"/>
    </source>
</evidence>
<feature type="modified residue" description="4-aspartylphosphate" evidence="6">
    <location>
        <position position="64"/>
    </location>
</feature>
<dbReference type="PANTHER" id="PTHR48111">
    <property type="entry name" value="REGULATOR OF RPOS"/>
    <property type="match status" value="1"/>
</dbReference>
<dbReference type="FunFam" id="3.40.50.2300:FF:000001">
    <property type="entry name" value="DNA-binding response regulator PhoB"/>
    <property type="match status" value="1"/>
</dbReference>
<dbReference type="CDD" id="cd17574">
    <property type="entry name" value="REC_OmpR"/>
    <property type="match status" value="1"/>
</dbReference>
<name>A0A238YW80_9PSEU</name>
<dbReference type="PANTHER" id="PTHR48111:SF4">
    <property type="entry name" value="DNA-BINDING DUAL TRANSCRIPTIONAL REGULATOR OMPR"/>
    <property type="match status" value="1"/>
</dbReference>
<evidence type="ECO:0000256" key="3">
    <source>
        <dbReference type="ARBA" id="ARBA00023015"/>
    </source>
</evidence>
<dbReference type="RefSeq" id="WP_089302534.1">
    <property type="nucleotide sequence ID" value="NZ_FZNW01000017.1"/>
</dbReference>
<proteinExistence type="predicted"/>
<dbReference type="SUPFAM" id="SSF52172">
    <property type="entry name" value="CheY-like"/>
    <property type="match status" value="1"/>
</dbReference>
<dbReference type="SMART" id="SM00862">
    <property type="entry name" value="Trans_reg_C"/>
    <property type="match status" value="1"/>
</dbReference>
<keyword evidence="11" id="KW-1185">Reference proteome</keyword>
<dbReference type="Pfam" id="PF00486">
    <property type="entry name" value="Trans_reg_C"/>
    <property type="match status" value="1"/>
</dbReference>
<dbReference type="GO" id="GO:0000156">
    <property type="term" value="F:phosphorelay response regulator activity"/>
    <property type="evidence" value="ECO:0007669"/>
    <property type="project" value="TreeGrafter"/>
</dbReference>
<organism evidence="10 11">
    <name type="scientific">Haloechinothrix alba</name>
    <dbReference type="NCBI Taxonomy" id="664784"/>
    <lineage>
        <taxon>Bacteria</taxon>
        <taxon>Bacillati</taxon>
        <taxon>Actinomycetota</taxon>
        <taxon>Actinomycetes</taxon>
        <taxon>Pseudonocardiales</taxon>
        <taxon>Pseudonocardiaceae</taxon>
        <taxon>Haloechinothrix</taxon>
    </lineage>
</organism>
<keyword evidence="4 7" id="KW-0238">DNA-binding</keyword>
<keyword evidence="3" id="KW-0805">Transcription regulation</keyword>
<dbReference type="InterPro" id="IPR036388">
    <property type="entry name" value="WH-like_DNA-bd_sf"/>
</dbReference>
<feature type="domain" description="OmpR/PhoB-type" evidence="9">
    <location>
        <begin position="137"/>
        <end position="237"/>
    </location>
</feature>
<sequence>MTLASQTGTEVGAAHVLVVDDEPMVREVVSSYLEQDRHTVVAVADGAAALHELDHRPCDLVVLDLMLPAVDGLTVLREVRARSDVPVIVLTARGDEAERVDGLRMGADDYVVKPFSPRELAARVSSVLRRVATEPRPGAVRFGELVIDEATREVRVAEAPVELTRRQFDLLAFLARSPRRVFTRRQLLEQVWDSAPEWQDPATVTVHIGHLRQKIEPDPSRPARLVTVRGVGYRFEP</sequence>
<evidence type="ECO:0000313" key="10">
    <source>
        <dbReference type="EMBL" id="SNR74833.1"/>
    </source>
</evidence>
<dbReference type="CDD" id="cd00383">
    <property type="entry name" value="trans_reg_C"/>
    <property type="match status" value="1"/>
</dbReference>
<dbReference type="GO" id="GO:0032993">
    <property type="term" value="C:protein-DNA complex"/>
    <property type="evidence" value="ECO:0007669"/>
    <property type="project" value="TreeGrafter"/>
</dbReference>
<dbReference type="EMBL" id="FZNW01000017">
    <property type="protein sequence ID" value="SNR74833.1"/>
    <property type="molecule type" value="Genomic_DNA"/>
</dbReference>
<dbReference type="GO" id="GO:0005829">
    <property type="term" value="C:cytosol"/>
    <property type="evidence" value="ECO:0007669"/>
    <property type="project" value="TreeGrafter"/>
</dbReference>
<evidence type="ECO:0000256" key="6">
    <source>
        <dbReference type="PROSITE-ProRule" id="PRU00169"/>
    </source>
</evidence>
<evidence type="ECO:0000256" key="2">
    <source>
        <dbReference type="ARBA" id="ARBA00023012"/>
    </source>
</evidence>
<dbReference type="OrthoDB" id="5243815at2"/>
<keyword evidence="5" id="KW-0804">Transcription</keyword>
<dbReference type="InterPro" id="IPR039420">
    <property type="entry name" value="WalR-like"/>
</dbReference>
<dbReference type="Gene3D" id="6.10.250.690">
    <property type="match status" value="1"/>
</dbReference>
<dbReference type="InterPro" id="IPR001867">
    <property type="entry name" value="OmpR/PhoB-type_DNA-bd"/>
</dbReference>
<dbReference type="Pfam" id="PF00072">
    <property type="entry name" value="Response_reg"/>
    <property type="match status" value="1"/>
</dbReference>